<keyword evidence="6 8" id="KW-0408">Iron</keyword>
<dbReference type="InterPro" id="IPR001041">
    <property type="entry name" value="2Fe-2S_ferredoxin-type"/>
</dbReference>
<protein>
    <recommendedName>
        <fullName evidence="8">Ferredoxin</fullName>
    </recommendedName>
</protein>
<dbReference type="PROSITE" id="PS51085">
    <property type="entry name" value="2FE2S_FER_2"/>
    <property type="match status" value="1"/>
</dbReference>
<evidence type="ECO:0000256" key="2">
    <source>
        <dbReference type="ARBA" id="ARBA00022448"/>
    </source>
</evidence>
<keyword evidence="11" id="KW-1185">Reference proteome</keyword>
<evidence type="ECO:0000256" key="6">
    <source>
        <dbReference type="ARBA" id="ARBA00023004"/>
    </source>
</evidence>
<evidence type="ECO:0000256" key="1">
    <source>
        <dbReference type="ARBA" id="ARBA00007874"/>
    </source>
</evidence>
<keyword evidence="7 8" id="KW-0411">Iron-sulfur</keyword>
<dbReference type="AlphaFoldDB" id="A0AAV1I7B4"/>
<dbReference type="SUPFAM" id="SSF54292">
    <property type="entry name" value="2Fe-2S ferredoxin-like"/>
    <property type="match status" value="1"/>
</dbReference>
<evidence type="ECO:0000313" key="10">
    <source>
        <dbReference type="EMBL" id="CAK0779911.1"/>
    </source>
</evidence>
<dbReference type="Pfam" id="PF00111">
    <property type="entry name" value="Fer2"/>
    <property type="match status" value="1"/>
</dbReference>
<evidence type="ECO:0000313" key="11">
    <source>
        <dbReference type="Proteomes" id="UP001314263"/>
    </source>
</evidence>
<dbReference type="InterPro" id="IPR012675">
    <property type="entry name" value="Beta-grasp_dom_sf"/>
</dbReference>
<dbReference type="GO" id="GO:0009507">
    <property type="term" value="C:chloroplast"/>
    <property type="evidence" value="ECO:0007669"/>
    <property type="project" value="UniProtKB-SubCell"/>
</dbReference>
<dbReference type="Proteomes" id="UP001314263">
    <property type="component" value="Unassembled WGS sequence"/>
</dbReference>
<evidence type="ECO:0000256" key="3">
    <source>
        <dbReference type="ARBA" id="ARBA00022714"/>
    </source>
</evidence>
<keyword evidence="8" id="KW-0150">Chloroplast</keyword>
<dbReference type="GO" id="GO:0046872">
    <property type="term" value="F:metal ion binding"/>
    <property type="evidence" value="ECO:0007669"/>
    <property type="project" value="UniProtKB-KW"/>
</dbReference>
<proteinExistence type="inferred from homology"/>
<dbReference type="FunFam" id="3.10.20.30:FF:000014">
    <property type="entry name" value="Ferredoxin"/>
    <property type="match status" value="1"/>
</dbReference>
<evidence type="ECO:0000256" key="8">
    <source>
        <dbReference type="RuleBase" id="RU364001"/>
    </source>
</evidence>
<accession>A0AAV1I7B4</accession>
<comment type="function">
    <text evidence="8">Ferredoxins are iron-sulfur proteins that transfer electrons in a wide variety of metabolic reactions.</text>
</comment>
<evidence type="ECO:0000259" key="9">
    <source>
        <dbReference type="PROSITE" id="PS51085"/>
    </source>
</evidence>
<comment type="cofactor">
    <cofactor evidence="8">
        <name>[2Fe-2S] cluster</name>
        <dbReference type="ChEBI" id="CHEBI:190135"/>
    </cofactor>
    <text evidence="8">Binds 1 [2Fe-2S] cluster.</text>
</comment>
<gene>
    <name evidence="10" type="ORF">CVIRNUC_004886</name>
</gene>
<dbReference type="PROSITE" id="PS00197">
    <property type="entry name" value="2FE2S_FER_1"/>
    <property type="match status" value="1"/>
</dbReference>
<evidence type="ECO:0000256" key="7">
    <source>
        <dbReference type="ARBA" id="ARBA00023014"/>
    </source>
</evidence>
<keyword evidence="2 8" id="KW-0813">Transport</keyword>
<name>A0AAV1I7B4_9CHLO</name>
<dbReference type="CDD" id="cd00207">
    <property type="entry name" value="fer2"/>
    <property type="match status" value="1"/>
</dbReference>
<sequence>MAPMLAMKASPSFLGNSSPFRARRGHSVPARMRHMAAQAYAITLKMPDGEKTIDVMDDMYILDAAEEQGLDLPYSCRSGSCSTCAGKIVSGDIDMEEQTFLDDGQIGQGFALICVGYPKSDMVIETHKEEDLN</sequence>
<reference evidence="10 11" key="1">
    <citation type="submission" date="2023-10" db="EMBL/GenBank/DDBJ databases">
        <authorList>
            <person name="Maclean D."/>
            <person name="Macfadyen A."/>
        </authorList>
    </citation>
    <scope>NUCLEOTIDE SEQUENCE [LARGE SCALE GENOMIC DNA]</scope>
</reference>
<evidence type="ECO:0000256" key="5">
    <source>
        <dbReference type="ARBA" id="ARBA00022982"/>
    </source>
</evidence>
<comment type="subcellular location">
    <subcellularLocation>
        <location evidence="8">Plastid</location>
        <location evidence="8">Chloroplast</location>
    </subcellularLocation>
</comment>
<dbReference type="GO" id="GO:0022900">
    <property type="term" value="P:electron transport chain"/>
    <property type="evidence" value="ECO:0007669"/>
    <property type="project" value="InterPro"/>
</dbReference>
<dbReference type="PANTHER" id="PTHR43112:SF3">
    <property type="entry name" value="FERREDOXIN-2, CHLOROPLASTIC"/>
    <property type="match status" value="1"/>
</dbReference>
<keyword evidence="3 8" id="KW-0001">2Fe-2S</keyword>
<dbReference type="Gene3D" id="3.10.20.30">
    <property type="match status" value="1"/>
</dbReference>
<feature type="domain" description="2Fe-2S ferredoxin-type" evidence="9">
    <location>
        <begin position="40"/>
        <end position="130"/>
    </location>
</feature>
<dbReference type="EMBL" id="CAUYUE010000006">
    <property type="protein sequence ID" value="CAK0779911.1"/>
    <property type="molecule type" value="Genomic_DNA"/>
</dbReference>
<keyword evidence="8" id="KW-0934">Plastid</keyword>
<keyword evidence="4 8" id="KW-0479">Metal-binding</keyword>
<dbReference type="NCBIfam" id="TIGR02008">
    <property type="entry name" value="fdx_plant"/>
    <property type="match status" value="1"/>
</dbReference>
<dbReference type="PANTHER" id="PTHR43112">
    <property type="entry name" value="FERREDOXIN"/>
    <property type="match status" value="1"/>
</dbReference>
<comment type="similarity">
    <text evidence="1 8">Belongs to the 2Fe2S plant-type ferredoxin family.</text>
</comment>
<dbReference type="InterPro" id="IPR010241">
    <property type="entry name" value="Fd_pln"/>
</dbReference>
<organism evidence="10 11">
    <name type="scientific">Coccomyxa viridis</name>
    <dbReference type="NCBI Taxonomy" id="1274662"/>
    <lineage>
        <taxon>Eukaryota</taxon>
        <taxon>Viridiplantae</taxon>
        <taxon>Chlorophyta</taxon>
        <taxon>core chlorophytes</taxon>
        <taxon>Trebouxiophyceae</taxon>
        <taxon>Trebouxiophyceae incertae sedis</taxon>
        <taxon>Coccomyxaceae</taxon>
        <taxon>Coccomyxa</taxon>
    </lineage>
</organism>
<comment type="caution">
    <text evidence="10">The sequence shown here is derived from an EMBL/GenBank/DDBJ whole genome shotgun (WGS) entry which is preliminary data.</text>
</comment>
<dbReference type="InterPro" id="IPR006058">
    <property type="entry name" value="2Fe2S_fd_BS"/>
</dbReference>
<dbReference type="InterPro" id="IPR036010">
    <property type="entry name" value="2Fe-2S_ferredoxin-like_sf"/>
</dbReference>
<dbReference type="GO" id="GO:0009055">
    <property type="term" value="F:electron transfer activity"/>
    <property type="evidence" value="ECO:0007669"/>
    <property type="project" value="InterPro"/>
</dbReference>
<dbReference type="GO" id="GO:0051537">
    <property type="term" value="F:2 iron, 2 sulfur cluster binding"/>
    <property type="evidence" value="ECO:0007669"/>
    <property type="project" value="UniProtKB-KW"/>
</dbReference>
<evidence type="ECO:0000256" key="4">
    <source>
        <dbReference type="ARBA" id="ARBA00022723"/>
    </source>
</evidence>
<keyword evidence="5 8" id="KW-0249">Electron transport</keyword>